<dbReference type="RefSeq" id="WP_239088237.1">
    <property type="nucleotide sequence ID" value="NZ_BOON01000028.1"/>
</dbReference>
<protein>
    <submittedName>
        <fullName evidence="3">Uncharacterized protein</fullName>
    </submittedName>
</protein>
<sequence>MTDNQMKGRAKVVLNGLTTPELAAAEDPLGAPPTNQALHVLTMAQRTAEEHVRIAHQQADKIRADALAAAEQIARDADTHAQNVRREAETALAEARAAAERAIREAQTRVEEAQRNAEGITAQARAQAEAIAVNAEQNAEELQQQARRRYDDVVGSLATRREGLQQQIEALERFDREYRARLTSFMQNQLRALWVDQPQVTGELDEPDAELPAEPVPAEQPEPGTPSGFVPAPRRRRAEHSAEPEHEPVPADA</sequence>
<feature type="region of interest" description="Disordered" evidence="2">
    <location>
        <begin position="199"/>
        <end position="253"/>
    </location>
</feature>
<dbReference type="Proteomes" id="UP000599074">
    <property type="component" value="Unassembled WGS sequence"/>
</dbReference>
<gene>
    <name evidence="3" type="ORF">Pme01_29740</name>
</gene>
<evidence type="ECO:0000313" key="3">
    <source>
        <dbReference type="EMBL" id="GII23377.1"/>
    </source>
</evidence>
<organism evidence="3 4">
    <name type="scientific">Planosporangium mesophilum</name>
    <dbReference type="NCBI Taxonomy" id="689768"/>
    <lineage>
        <taxon>Bacteria</taxon>
        <taxon>Bacillati</taxon>
        <taxon>Actinomycetota</taxon>
        <taxon>Actinomycetes</taxon>
        <taxon>Micromonosporales</taxon>
        <taxon>Micromonosporaceae</taxon>
        <taxon>Planosporangium</taxon>
    </lineage>
</organism>
<feature type="compositionally biased region" description="Pro residues" evidence="2">
    <location>
        <begin position="214"/>
        <end position="224"/>
    </location>
</feature>
<dbReference type="EMBL" id="BOON01000028">
    <property type="protein sequence ID" value="GII23377.1"/>
    <property type="molecule type" value="Genomic_DNA"/>
</dbReference>
<evidence type="ECO:0000256" key="1">
    <source>
        <dbReference type="SAM" id="Coils"/>
    </source>
</evidence>
<feature type="compositionally biased region" description="Basic and acidic residues" evidence="2">
    <location>
        <begin position="239"/>
        <end position="253"/>
    </location>
</feature>
<reference evidence="3" key="1">
    <citation type="submission" date="2021-01" db="EMBL/GenBank/DDBJ databases">
        <title>Whole genome shotgun sequence of Planosporangium mesophilum NBRC 109066.</title>
        <authorList>
            <person name="Komaki H."/>
            <person name="Tamura T."/>
        </authorList>
    </citation>
    <scope>NUCLEOTIDE SEQUENCE</scope>
    <source>
        <strain evidence="3">NBRC 109066</strain>
    </source>
</reference>
<feature type="coiled-coil region" evidence="1">
    <location>
        <begin position="81"/>
        <end position="152"/>
    </location>
</feature>
<dbReference type="PANTHER" id="PTHR35794">
    <property type="entry name" value="CELL DIVISION PROTEIN DIVIVA"/>
    <property type="match status" value="1"/>
</dbReference>
<comment type="caution">
    <text evidence="3">The sequence shown here is derived from an EMBL/GenBank/DDBJ whole genome shotgun (WGS) entry which is preliminary data.</text>
</comment>
<keyword evidence="1" id="KW-0175">Coiled coil</keyword>
<dbReference type="SUPFAM" id="SSF58113">
    <property type="entry name" value="Apolipoprotein A-I"/>
    <property type="match status" value="1"/>
</dbReference>
<dbReference type="InterPro" id="IPR007793">
    <property type="entry name" value="DivIVA_fam"/>
</dbReference>
<dbReference type="PANTHER" id="PTHR35794:SF2">
    <property type="entry name" value="CELL DIVISION PROTEIN DIVIVA"/>
    <property type="match status" value="1"/>
</dbReference>
<evidence type="ECO:0000256" key="2">
    <source>
        <dbReference type="SAM" id="MobiDB-lite"/>
    </source>
</evidence>
<name>A0A8J3X0J8_9ACTN</name>
<evidence type="ECO:0000313" key="4">
    <source>
        <dbReference type="Proteomes" id="UP000599074"/>
    </source>
</evidence>
<accession>A0A8J3X0J8</accession>
<dbReference type="Gene3D" id="1.20.120.20">
    <property type="entry name" value="Apolipoprotein"/>
    <property type="match status" value="1"/>
</dbReference>
<dbReference type="AlphaFoldDB" id="A0A8J3X0J8"/>
<keyword evidence="4" id="KW-1185">Reference proteome</keyword>
<proteinExistence type="predicted"/>